<gene>
    <name evidence="5" type="ORF">H696_05096</name>
</gene>
<accession>A0A058Z2K2</accession>
<dbReference type="EMBL" id="KB932209">
    <property type="protein sequence ID" value="KCV68168.1"/>
    <property type="molecule type" value="Genomic_DNA"/>
</dbReference>
<feature type="compositionally biased region" description="Acidic residues" evidence="4">
    <location>
        <begin position="503"/>
        <end position="514"/>
    </location>
</feature>
<dbReference type="SUPFAM" id="SSF50978">
    <property type="entry name" value="WD40 repeat-like"/>
    <property type="match status" value="1"/>
</dbReference>
<dbReference type="InterPro" id="IPR015943">
    <property type="entry name" value="WD40/YVTN_repeat-like_dom_sf"/>
</dbReference>
<keyword evidence="6" id="KW-1185">Reference proteome</keyword>
<name>A0A058Z2K2_FONAL</name>
<evidence type="ECO:0000313" key="6">
    <source>
        <dbReference type="Proteomes" id="UP000030693"/>
    </source>
</evidence>
<feature type="compositionally biased region" description="Low complexity" evidence="4">
    <location>
        <begin position="478"/>
        <end position="500"/>
    </location>
</feature>
<proteinExistence type="inferred from homology"/>
<dbReference type="RefSeq" id="XP_009497222.1">
    <property type="nucleotide sequence ID" value="XM_009498947.1"/>
</dbReference>
<feature type="compositionally biased region" description="Polar residues" evidence="4">
    <location>
        <begin position="251"/>
        <end position="263"/>
    </location>
</feature>
<organism evidence="5">
    <name type="scientific">Fonticula alba</name>
    <name type="common">Slime mold</name>
    <dbReference type="NCBI Taxonomy" id="691883"/>
    <lineage>
        <taxon>Eukaryota</taxon>
        <taxon>Rotosphaerida</taxon>
        <taxon>Fonticulaceae</taxon>
        <taxon>Fonticula</taxon>
    </lineage>
</organism>
<feature type="region of interest" description="Disordered" evidence="4">
    <location>
        <begin position="426"/>
        <end position="514"/>
    </location>
</feature>
<dbReference type="OrthoDB" id="1667587at2759"/>
<evidence type="ECO:0000256" key="1">
    <source>
        <dbReference type="ARBA" id="ARBA00022574"/>
    </source>
</evidence>
<dbReference type="Proteomes" id="UP000030693">
    <property type="component" value="Unassembled WGS sequence"/>
</dbReference>
<evidence type="ECO:0000256" key="2">
    <source>
        <dbReference type="ARBA" id="ARBA00022737"/>
    </source>
</evidence>
<reference evidence="5" key="1">
    <citation type="submission" date="2013-04" db="EMBL/GenBank/DDBJ databases">
        <title>The Genome Sequence of Fonticula alba ATCC 38817.</title>
        <authorList>
            <consortium name="The Broad Institute Genomics Platform"/>
            <person name="Russ C."/>
            <person name="Cuomo C."/>
            <person name="Burger G."/>
            <person name="Gray M.W."/>
            <person name="Holland P.W.H."/>
            <person name="King N."/>
            <person name="Lang F.B.F."/>
            <person name="Roger A.J."/>
            <person name="Ruiz-Trillo I."/>
            <person name="Brown M."/>
            <person name="Walker B."/>
            <person name="Young S."/>
            <person name="Zeng Q."/>
            <person name="Gargeya S."/>
            <person name="Fitzgerald M."/>
            <person name="Haas B."/>
            <person name="Abouelleil A."/>
            <person name="Allen A.W."/>
            <person name="Alvarado L."/>
            <person name="Arachchi H.M."/>
            <person name="Berlin A.M."/>
            <person name="Chapman S.B."/>
            <person name="Gainer-Dewar J."/>
            <person name="Goldberg J."/>
            <person name="Griggs A."/>
            <person name="Gujja S."/>
            <person name="Hansen M."/>
            <person name="Howarth C."/>
            <person name="Imamovic A."/>
            <person name="Ireland A."/>
            <person name="Larimer J."/>
            <person name="McCowan C."/>
            <person name="Murphy C."/>
            <person name="Pearson M."/>
            <person name="Poon T.W."/>
            <person name="Priest M."/>
            <person name="Roberts A."/>
            <person name="Saif S."/>
            <person name="Shea T."/>
            <person name="Sisk P."/>
            <person name="Sykes S."/>
            <person name="Wortman J."/>
            <person name="Nusbaum C."/>
            <person name="Birren B."/>
        </authorList>
    </citation>
    <scope>NUCLEOTIDE SEQUENCE [LARGE SCALE GENOMIC DNA]</scope>
    <source>
        <strain evidence="5">ATCC 38817</strain>
    </source>
</reference>
<evidence type="ECO:0000256" key="4">
    <source>
        <dbReference type="SAM" id="MobiDB-lite"/>
    </source>
</evidence>
<comment type="similarity">
    <text evidence="3">Belongs to the WD repeat PROPPIN family.</text>
</comment>
<evidence type="ECO:0000313" key="5">
    <source>
        <dbReference type="EMBL" id="KCV68168.1"/>
    </source>
</evidence>
<dbReference type="InterPro" id="IPR036322">
    <property type="entry name" value="WD40_repeat_dom_sf"/>
</dbReference>
<dbReference type="PANTHER" id="PTHR11227">
    <property type="entry name" value="WD-REPEAT PROTEIN INTERACTING WITH PHOSPHOINOSIDES WIPI -RELATED"/>
    <property type="match status" value="1"/>
</dbReference>
<dbReference type="GeneID" id="20529821"/>
<sequence>MSTLPARHPQAEPGRAVLGVGRPPGVLSQGFPLAMSFSDDTQCLVVGFSKGLAVYQSHPLRPLSFVRVIGGVAVAAMRGSGSPVVAVAGAADPDAATDVAEQSGLPACSVASFSYTSSPRRVLILDLSRPNSPPLADIPMNSTVRSLVFSSPDQSGLDPAEATPPLLAITVEDGVHVFDLRQNCFVVTAMTPVSDGAPVALASRGGRYPRLVYPCAPLYVALCFVDTTVAAALGGPRLMSSPPPGDRPRNSRATSPIPSTSPAQNAAAAAAATTAAALSLQSSIMAVPYTLRPHRNTPTRVVAISPCGRRMATASEKGTLIRVFDLPPASYLARPPHSGARLDPGAGASAQSGVDLRSLRPRLVAQLRRGSRPARLCSLAFGTAPAAGHPARALRWLAAASADSASVHIWRLPPLSEFTGSVGAGQAARAGRAEPHSDAGRVSGRAATPPAPDAHPPPGMDGQGPKKKQEAGAPRPGAKLAGDARSRAAAAAAAAAPYGRAGDEEEGEEEEEDDLADFVEMTLDEEDFSLLEPAEDMVVIPRHHHTPSAGGALSLDTTGHAQAGVCSSASAPGSLTYTSRDEDVPLLGDHPLLYHNAPAPDGSGLWRSIVSSTSSVSGSLVPLYFRDALTSTRASVVLRRPVGYDTGPCVLALVETNLGTTLHLAASSPFGGAVHSYNLPADLQDLGPQALAQQAAHPDGVLPSVTATFGVPW</sequence>
<feature type="compositionally biased region" description="Pro residues" evidence="4">
    <location>
        <begin position="449"/>
        <end position="459"/>
    </location>
</feature>
<keyword evidence="2" id="KW-0677">Repeat</keyword>
<feature type="region of interest" description="Disordered" evidence="4">
    <location>
        <begin position="236"/>
        <end position="263"/>
    </location>
</feature>
<dbReference type="STRING" id="691883.A0A058Z2K2"/>
<dbReference type="AlphaFoldDB" id="A0A058Z2K2"/>
<dbReference type="InterPro" id="IPR048720">
    <property type="entry name" value="PROPPIN"/>
</dbReference>
<keyword evidence="1" id="KW-0853">WD repeat</keyword>
<protein>
    <submittedName>
        <fullName evidence="5">Uncharacterized protein</fullName>
    </submittedName>
</protein>
<evidence type="ECO:0000256" key="3">
    <source>
        <dbReference type="ARBA" id="ARBA00025740"/>
    </source>
</evidence>
<dbReference type="Gene3D" id="2.130.10.10">
    <property type="entry name" value="YVTN repeat-like/Quinoprotein amine dehydrogenase"/>
    <property type="match status" value="1"/>
</dbReference>